<accession>A0A9X0QI65</accession>
<proteinExistence type="predicted"/>
<keyword evidence="3" id="KW-1185">Reference proteome</keyword>
<feature type="domain" description="Peptidase S55" evidence="1">
    <location>
        <begin position="1"/>
        <end position="170"/>
    </location>
</feature>
<reference evidence="2 3" key="1">
    <citation type="submission" date="2020-08" db="EMBL/GenBank/DDBJ databases">
        <title>Genomic Encyclopedia of Type Strains, Phase IV (KMG-V): Genome sequencing to study the core and pangenomes of soil and plant-associated prokaryotes.</title>
        <authorList>
            <person name="Whitman W."/>
        </authorList>
    </citation>
    <scope>NUCLEOTIDE SEQUENCE [LARGE SCALE GENOMIC DNA]</scope>
    <source>
        <strain evidence="2 3">X5P2</strain>
    </source>
</reference>
<name>A0A9X0QI65_9BACT</name>
<dbReference type="Proteomes" id="UP000535182">
    <property type="component" value="Unassembled WGS sequence"/>
</dbReference>
<dbReference type="InterPro" id="IPR008763">
    <property type="entry name" value="Peptidase_S55"/>
</dbReference>
<gene>
    <name evidence="2" type="ORF">HDF14_004309</name>
</gene>
<evidence type="ECO:0000313" key="3">
    <source>
        <dbReference type="Proteomes" id="UP000535182"/>
    </source>
</evidence>
<comment type="caution">
    <text evidence="2">The sequence shown here is derived from an EMBL/GenBank/DDBJ whole genome shotgun (WGS) entry which is preliminary data.</text>
</comment>
<protein>
    <recommendedName>
        <fullName evidence="1">Peptidase S55 domain-containing protein</fullName>
    </recommendedName>
</protein>
<dbReference type="RefSeq" id="WP_260698445.1">
    <property type="nucleotide sequence ID" value="NZ_JACHEB010000011.1"/>
</dbReference>
<dbReference type="EMBL" id="JACHEB010000011">
    <property type="protein sequence ID" value="MBB5330673.1"/>
    <property type="molecule type" value="Genomic_DNA"/>
</dbReference>
<evidence type="ECO:0000313" key="2">
    <source>
        <dbReference type="EMBL" id="MBB5330673.1"/>
    </source>
</evidence>
<dbReference type="AlphaFoldDB" id="A0A9X0QI65"/>
<evidence type="ECO:0000259" key="1">
    <source>
        <dbReference type="PROSITE" id="PS51494"/>
    </source>
</evidence>
<organism evidence="2 3">
    <name type="scientific">Tunturiibacter gelidiferens</name>
    <dbReference type="NCBI Taxonomy" id="3069689"/>
    <lineage>
        <taxon>Bacteria</taxon>
        <taxon>Pseudomonadati</taxon>
        <taxon>Acidobacteriota</taxon>
        <taxon>Terriglobia</taxon>
        <taxon>Terriglobales</taxon>
        <taxon>Acidobacteriaceae</taxon>
        <taxon>Tunturiibacter</taxon>
    </lineage>
</organism>
<dbReference type="PROSITE" id="PS51494">
    <property type="entry name" value="SPOIVB"/>
    <property type="match status" value="1"/>
</dbReference>
<sequence>MAAVKTRLWMVGLAVGGMLGSSVLPGEAWAQVQTVSGEGWAAVPVPSAAPAVTKFFPLAEVKRGMRGVAYTVFEGVNPEPMQVEILGLLKDALGPGQDMILARLHGDKPEYTGVVAGMSGSPVYIDGRLVGALSYRIGQFSKEPIAGITPIESMLQVRDEDGAAGMRLASVSKEFEGQPQMRAIETPLVMGGFSQETVERFGDRFRAMGLTPVVGLGGADSAAEQPEPLVPGSAVSAVLVRGDLSMAGTCTVTYVDPKRLLACGHPITQYGPVDMPMTKATVLASLASPLNAFKIINTTETVGAFTEDRASAIMGRFGLEARMIPVVVEVVPPPADKGTKAEAKTLHFEVLDNRQLTPSAMLVSVYQSLQTNNTAAEELSYRLSGEIDVKGLPTVRMQGLMAQNELNPATINAALLVNDRFSKVYGNALDQPVVTGVRLKAEAIPARMTAVLESARLSRMEVRAGDEIEVEAMVHPYQSEARMVRVKIKLPEDLAAGSMRVVVSDGATVDRLTTKTGAERSVGLADTVAALNRMHANDRVYVTLLDHATQAVLEGEALPEMPLSMANVFDPLRDAQKMQLTGESVVAAGSTDAGYAVSGSQVLNMIVK</sequence>